<dbReference type="GO" id="GO:0008270">
    <property type="term" value="F:zinc ion binding"/>
    <property type="evidence" value="ECO:0007669"/>
    <property type="project" value="UniProtKB-KW"/>
</dbReference>
<evidence type="ECO:0000256" key="1">
    <source>
        <dbReference type="ARBA" id="ARBA00022723"/>
    </source>
</evidence>
<dbReference type="FunFam" id="6.10.250.3410:FF:000001">
    <property type="entry name" value="Protein DBF4 homolog A"/>
    <property type="match status" value="1"/>
</dbReference>
<dbReference type="EMBL" id="MBFT01000680">
    <property type="protein sequence ID" value="PVU87870.1"/>
    <property type="molecule type" value="Genomic_DNA"/>
</dbReference>
<dbReference type="GO" id="GO:0043539">
    <property type="term" value="F:protein serine/threonine kinase activator activity"/>
    <property type="evidence" value="ECO:0007669"/>
    <property type="project" value="TreeGrafter"/>
</dbReference>
<dbReference type="InterPro" id="IPR038545">
    <property type="entry name" value="Znf_DBF_sf"/>
</dbReference>
<keyword evidence="8" id="KW-1185">Reference proteome</keyword>
<dbReference type="InterPro" id="IPR013939">
    <property type="entry name" value="Regulatory_Dfp1/Him1"/>
</dbReference>
<dbReference type="InterPro" id="IPR051590">
    <property type="entry name" value="Replication_Regulatory_Kinase"/>
</dbReference>
<accession>A0A2T9Y6A6</accession>
<feature type="compositionally biased region" description="Basic and acidic residues" evidence="5">
    <location>
        <begin position="945"/>
        <end position="955"/>
    </location>
</feature>
<feature type="compositionally biased region" description="Pro residues" evidence="5">
    <location>
        <begin position="62"/>
        <end position="71"/>
    </location>
</feature>
<dbReference type="GO" id="GO:0031431">
    <property type="term" value="C:Dbf4-dependent protein kinase complex"/>
    <property type="evidence" value="ECO:0007669"/>
    <property type="project" value="TreeGrafter"/>
</dbReference>
<feature type="domain" description="DBF4-type" evidence="6">
    <location>
        <begin position="569"/>
        <end position="618"/>
    </location>
</feature>
<dbReference type="Gene3D" id="6.10.250.3410">
    <property type="entry name" value="DBF zinc finger"/>
    <property type="match status" value="1"/>
</dbReference>
<evidence type="ECO:0000313" key="7">
    <source>
        <dbReference type="EMBL" id="PVU87870.1"/>
    </source>
</evidence>
<name>A0A2T9Y6A6_9FUNG</name>
<dbReference type="OrthoDB" id="21380at2759"/>
<feature type="compositionally biased region" description="Basic and acidic residues" evidence="5">
    <location>
        <begin position="341"/>
        <end position="351"/>
    </location>
</feature>
<feature type="region of interest" description="Disordered" evidence="5">
    <location>
        <begin position="57"/>
        <end position="79"/>
    </location>
</feature>
<reference evidence="7 8" key="1">
    <citation type="journal article" date="2018" name="MBio">
        <title>Comparative Genomics Reveals the Core Gene Toolbox for the Fungus-Insect Symbiosis.</title>
        <authorList>
            <person name="Wang Y."/>
            <person name="Stata M."/>
            <person name="Wang W."/>
            <person name="Stajich J.E."/>
            <person name="White M.M."/>
            <person name="Moncalvo J.M."/>
        </authorList>
    </citation>
    <scope>NUCLEOTIDE SEQUENCE [LARGE SCALE GENOMIC DNA]</scope>
    <source>
        <strain evidence="7 8">AUS-77-4</strain>
    </source>
</reference>
<evidence type="ECO:0000256" key="3">
    <source>
        <dbReference type="ARBA" id="ARBA00022833"/>
    </source>
</evidence>
<dbReference type="Proteomes" id="UP000245699">
    <property type="component" value="Unassembled WGS sequence"/>
</dbReference>
<sequence>MANRKLSFQASINQISESPNKTPDIYFPPNIPPLLNNNPSTFGSPWLSIPHKPKISLLPLNKNPPNPPQSPDPDIYNSPKTVHVIQDNAPSTLTHSKLPSLPQFQKMPSIQNNLFQNSLIKTPISEKISINSQTTLPKNREVQKAKLQEWIIAYRRAFPTFRFYFDNVPENTVKSLSISVKTLSAKVESFFSVDQVTHVIISDEAASNLSNLSLPDSSNVVAIAKKFNLKIWSVDKLRNRILKFLLPANQTPDSQQSRVLGKRNLNEVLQEEKLSIQGTVSGAGTTSDFYFFKYNFILVEDADHIHKPILMNDYRPTASGNEPPWPKLYYVPVGRCPFVRHDDSTSDKDSDSDSTTDSSTATDSRSKSVSSQACYHNNQEKLLRNQTNPQLVEAGDNSRLKRKIDSEEQTAIIEVMGNEQILPRNVELLRAIGSTVLVNSAASGAANINSVTSTITLNRSIPPERLLSKTANMHKNRIEQLSRLEQAISPYQKTNLYNQDVNSRSTKDGSPYPGASIAGSIANIETYVKSLDTGMSPNDFPNRDIKPLVRYNLPPPQTKKPVPQPRQTVVSRPGYCENCRLKYDDMMEHIQSAVHRTFADDDSNWKELDELLNSKKSQLDLSSEAKFGYPVGLSSSSLFDTNSPQMVGNSGSFGYLSGGTNQKQQDPYYPEMARFKHPQNHQTPVRTMIPNNFEGTVRNPITIFETSSHCSSDMVNSLTNQNQNQTRNLYTPQASCLSNIVATPSCDFQFLQTPNTKMMAMNFPRMKQFAPPESNSLPGSSFMHSIPTNPSNAGLSRQLLSASSKTSLQSGNSIFSIMENNKGSQMGQSWNNNNGLEYHEGNSAISETPTQQQQPYNAMDGTTVVNSRAYPSLPTSFSQNAMLNYPTPTKSYGNSTQTLSIPGYQQGQWNNIGDLLTFSNSKSQDWNGVYNAPVKNATPATPHTTEYDVDRSTSY</sequence>
<dbReference type="SMART" id="SM00586">
    <property type="entry name" value="ZnF_DBF"/>
    <property type="match status" value="1"/>
</dbReference>
<evidence type="ECO:0000256" key="4">
    <source>
        <dbReference type="PROSITE-ProRule" id="PRU00600"/>
    </source>
</evidence>
<dbReference type="PANTHER" id="PTHR15375:SF26">
    <property type="entry name" value="PROTEIN CHIFFON"/>
    <property type="match status" value="1"/>
</dbReference>
<protein>
    <recommendedName>
        <fullName evidence="6">DBF4-type domain-containing protein</fullName>
    </recommendedName>
</protein>
<dbReference type="PROSITE" id="PS51265">
    <property type="entry name" value="ZF_DBF4"/>
    <property type="match status" value="1"/>
</dbReference>
<dbReference type="GO" id="GO:0003676">
    <property type="term" value="F:nucleic acid binding"/>
    <property type="evidence" value="ECO:0007669"/>
    <property type="project" value="InterPro"/>
</dbReference>
<evidence type="ECO:0000256" key="2">
    <source>
        <dbReference type="ARBA" id="ARBA00022771"/>
    </source>
</evidence>
<dbReference type="GO" id="GO:0010571">
    <property type="term" value="P:positive regulation of nuclear cell cycle DNA replication"/>
    <property type="evidence" value="ECO:0007669"/>
    <property type="project" value="TreeGrafter"/>
</dbReference>
<dbReference type="Gene3D" id="3.40.50.10190">
    <property type="entry name" value="BRCT domain"/>
    <property type="match status" value="1"/>
</dbReference>
<keyword evidence="1" id="KW-0479">Metal-binding</keyword>
<dbReference type="InterPro" id="IPR036420">
    <property type="entry name" value="BRCT_dom_sf"/>
</dbReference>
<feature type="compositionally biased region" description="Low complexity" evidence="5">
    <location>
        <begin position="353"/>
        <end position="371"/>
    </location>
</feature>
<feature type="region of interest" description="Disordered" evidence="5">
    <location>
        <begin position="341"/>
        <end position="373"/>
    </location>
</feature>
<evidence type="ECO:0000313" key="8">
    <source>
        <dbReference type="Proteomes" id="UP000245699"/>
    </source>
</evidence>
<gene>
    <name evidence="7" type="ORF">BB559_005843</name>
</gene>
<keyword evidence="3" id="KW-0862">Zinc</keyword>
<dbReference type="GO" id="GO:1901987">
    <property type="term" value="P:regulation of cell cycle phase transition"/>
    <property type="evidence" value="ECO:0007669"/>
    <property type="project" value="TreeGrafter"/>
</dbReference>
<keyword evidence="2 4" id="KW-0863">Zinc-finger</keyword>
<dbReference type="AlphaFoldDB" id="A0A2T9Y6A6"/>
<dbReference type="PANTHER" id="PTHR15375">
    <property type="entry name" value="ACTIVATOR OF S-PHASE KINASE-RELATED"/>
    <property type="match status" value="1"/>
</dbReference>
<dbReference type="Pfam" id="PF08630">
    <property type="entry name" value="Dfp1_Him1_M"/>
    <property type="match status" value="1"/>
</dbReference>
<dbReference type="Pfam" id="PF07535">
    <property type="entry name" value="zf-DBF"/>
    <property type="match status" value="1"/>
</dbReference>
<comment type="caution">
    <text evidence="7">The sequence shown here is derived from an EMBL/GenBank/DDBJ whole genome shotgun (WGS) entry which is preliminary data.</text>
</comment>
<dbReference type="InterPro" id="IPR006572">
    <property type="entry name" value="Znf_DBF"/>
</dbReference>
<dbReference type="STRING" id="61424.A0A2T9Y6A6"/>
<feature type="region of interest" description="Disordered" evidence="5">
    <location>
        <begin position="934"/>
        <end position="955"/>
    </location>
</feature>
<proteinExistence type="predicted"/>
<evidence type="ECO:0000256" key="5">
    <source>
        <dbReference type="SAM" id="MobiDB-lite"/>
    </source>
</evidence>
<evidence type="ECO:0000259" key="6">
    <source>
        <dbReference type="PROSITE" id="PS51265"/>
    </source>
</evidence>
<organism evidence="7 8">
    <name type="scientific">Furculomyces boomerangus</name>
    <dbReference type="NCBI Taxonomy" id="61424"/>
    <lineage>
        <taxon>Eukaryota</taxon>
        <taxon>Fungi</taxon>
        <taxon>Fungi incertae sedis</taxon>
        <taxon>Zoopagomycota</taxon>
        <taxon>Kickxellomycotina</taxon>
        <taxon>Harpellomycetes</taxon>
        <taxon>Harpellales</taxon>
        <taxon>Harpellaceae</taxon>
        <taxon>Furculomyces</taxon>
    </lineage>
</organism>